<dbReference type="KEGG" id="ocy:OSSY52_05460"/>
<dbReference type="InParanoid" id="A0A7G1G351"/>
<dbReference type="AlphaFoldDB" id="A0A7G1G351"/>
<reference evidence="1 2" key="1">
    <citation type="submission" date="2018-06" db="EMBL/GenBank/DDBJ databases">
        <title>Genome sequencing of Oceanotoga sp. sy52.</title>
        <authorList>
            <person name="Mori K."/>
        </authorList>
    </citation>
    <scope>NUCLEOTIDE SEQUENCE [LARGE SCALE GENOMIC DNA]</scope>
    <source>
        <strain evidence="2">sy52</strain>
    </source>
</reference>
<protein>
    <submittedName>
        <fullName evidence="1">Type I-B CRISPR-associated protein Cas8b/Csh1</fullName>
    </submittedName>
</protein>
<dbReference type="NCBIfam" id="TIGR02591">
    <property type="entry name" value="cas_Csh1"/>
    <property type="match status" value="1"/>
</dbReference>
<evidence type="ECO:0000313" key="2">
    <source>
        <dbReference type="Proteomes" id="UP000516361"/>
    </source>
</evidence>
<dbReference type="EMBL" id="AP018712">
    <property type="protein sequence ID" value="BBE30405.1"/>
    <property type="molecule type" value="Genomic_DNA"/>
</dbReference>
<dbReference type="Pfam" id="PF09484">
    <property type="entry name" value="Cas_TM1802"/>
    <property type="match status" value="1"/>
</dbReference>
<gene>
    <name evidence="1" type="ORF">OSSY52_05460</name>
</gene>
<keyword evidence="2" id="KW-1185">Reference proteome</keyword>
<sequence>MLEALYEIGKIIPEDDNFLNDFIEDIGTNYKHVFKIIFDIDEFKYLNIDYEEFDSDKKLKYFYKKGFSNGPDKTPTSKITTFEKVFSNKISQIFKNIIKNNEKNFSSDELLFFQNLEMSFNKSEEKIKEEFFDYLKNNNFLNNNGNIEGGGIVTFVFKKDNKFYYVGELDEFKNLFLKSKEDAYKNFYIKGGKVSKSKDKYCYICKKEKDEVYGFVSTFQFYTVDKRGMVTGGFKKENAWKNYPVCLDCAVTLERGKKFLMNNLKYKFCGFNYLLIPQLIVENDVLLKNLINRIKSRYSEFSSKKISGRKITQTEEKILEILSKENNSILFNFIFFEKTNNAFNILLELSEIPPSRLNKLVTAQKTVDLIGKESFFKPIILKKGDEVNFNFSFYFIREFFLNNKIDGKFNKYFLDILNNIFIDKNISYNFLLNNFMKKIRSEFLNNGFYDLNVLKAFKIVLYLNELNLLDKKFNFVKGVETVYEEFFEQAKILDTETKKALFLEGVLTEFLLNIQYKNRKSKPFMARLNGLKINEKIAKRLLPEIINKLEEYDENYYRSLETEISKYMLNSNFSKYTVDEMSFYFVLGMTLAKNFKNEGD</sequence>
<dbReference type="NCBIfam" id="TIGR02556">
    <property type="entry name" value="cas_TM1802"/>
    <property type="match status" value="1"/>
</dbReference>
<dbReference type="Proteomes" id="UP000516361">
    <property type="component" value="Chromosome"/>
</dbReference>
<dbReference type="InterPro" id="IPR013420">
    <property type="entry name" value="CRISPR-assoc_prot_Cas8b/Csh1_C"/>
</dbReference>
<organism evidence="1 2">
    <name type="scientific">Tepiditoga spiralis</name>
    <dbReference type="NCBI Taxonomy" id="2108365"/>
    <lineage>
        <taxon>Bacteria</taxon>
        <taxon>Thermotogati</taxon>
        <taxon>Thermotogota</taxon>
        <taxon>Thermotogae</taxon>
        <taxon>Petrotogales</taxon>
        <taxon>Petrotogaceae</taxon>
        <taxon>Tepiditoga</taxon>
    </lineage>
</organism>
<proteinExistence type="predicted"/>
<name>A0A7G1G351_9BACT</name>
<accession>A0A7G1G351</accession>
<dbReference type="RefSeq" id="WP_190615505.1">
    <property type="nucleotide sequence ID" value="NZ_AP018712.1"/>
</dbReference>
<dbReference type="InterPro" id="IPR013389">
    <property type="entry name" value="CRISPR-assoc_prot_Cas8b"/>
</dbReference>
<evidence type="ECO:0000313" key="1">
    <source>
        <dbReference type="EMBL" id="BBE30405.1"/>
    </source>
</evidence>